<dbReference type="PANTHER" id="PTHR31302:SF31">
    <property type="entry name" value="PHOSPHODIESTERASE YAEI"/>
    <property type="match status" value="1"/>
</dbReference>
<dbReference type="RefSeq" id="WP_285488151.1">
    <property type="nucleotide sequence ID" value="NZ_BSTI01000010.1"/>
</dbReference>
<dbReference type="EMBL" id="BSTI01000010">
    <property type="protein sequence ID" value="GLY68014.1"/>
    <property type="molecule type" value="Genomic_DNA"/>
</dbReference>
<dbReference type="AlphaFoldDB" id="A0A9W6R1V5"/>
<dbReference type="InterPro" id="IPR051158">
    <property type="entry name" value="Metallophosphoesterase_sf"/>
</dbReference>
<name>A0A9W6R1V5_9PSEU</name>
<dbReference type="Gene3D" id="3.60.21.10">
    <property type="match status" value="1"/>
</dbReference>
<feature type="domain" description="Calcineurin-like phosphoesterase" evidence="4">
    <location>
        <begin position="162"/>
        <end position="328"/>
    </location>
</feature>
<sequence length="385" mass="42322">MPFYHTPLAIGLSLLHVYVWWRVVKQGMAPGPRRRIVTGLLIVLDLFMVAALLLSTRMPPSDTLWFAWPGWVWFGMFFYVVLVVLVLEIPRLFLRGWVRRDRDPDENGISRRQFLARGTGVIAGVTAVAAAGFGIPAAFADPRMRTVRIRLPRLDPKASGCRIALVSDLHLGSLRGRGFTQRVVDMINDSRPDIVAIAGDLVEGTVDHLSDAVEPVRELRSTHGTFFVTGNHEYHYRYTEWVDYVRTLGVRPLLNERTTITHNGGQFELAGVLDPGALVEDEKGPDVARTLRGWDKERAMVLLAHQPSVVHDAAAAGVDLQLSGHTHGGQIAPFNLLVAATQVAVSGLSTQGDTQLYVTSGAGFYGPPMRVGAPSDITIVELHSD</sequence>
<keyword evidence="3" id="KW-1133">Transmembrane helix</keyword>
<reference evidence="5" key="1">
    <citation type="submission" date="2023-03" db="EMBL/GenBank/DDBJ databases">
        <title>Amycolatopsis taiwanensis NBRC 103393.</title>
        <authorList>
            <person name="Ichikawa N."/>
            <person name="Sato H."/>
            <person name="Tonouchi N."/>
        </authorList>
    </citation>
    <scope>NUCLEOTIDE SEQUENCE</scope>
    <source>
        <strain evidence="5">NBRC 103393</strain>
    </source>
</reference>
<keyword evidence="1" id="KW-0479">Metal-binding</keyword>
<evidence type="ECO:0000313" key="5">
    <source>
        <dbReference type="EMBL" id="GLY68014.1"/>
    </source>
</evidence>
<evidence type="ECO:0000256" key="3">
    <source>
        <dbReference type="SAM" id="Phobius"/>
    </source>
</evidence>
<dbReference type="GO" id="GO:0008758">
    <property type="term" value="F:UDP-2,3-diacylglucosamine hydrolase activity"/>
    <property type="evidence" value="ECO:0007669"/>
    <property type="project" value="TreeGrafter"/>
</dbReference>
<proteinExistence type="predicted"/>
<keyword evidence="6" id="KW-1185">Reference proteome</keyword>
<dbReference type="PANTHER" id="PTHR31302">
    <property type="entry name" value="TRANSMEMBRANE PROTEIN WITH METALLOPHOSPHOESTERASE DOMAIN-RELATED"/>
    <property type="match status" value="1"/>
</dbReference>
<gene>
    <name evidence="5" type="ORF">Atai01_46330</name>
</gene>
<keyword evidence="2" id="KW-0378">Hydrolase</keyword>
<dbReference type="GO" id="GO:0046872">
    <property type="term" value="F:metal ion binding"/>
    <property type="evidence" value="ECO:0007669"/>
    <property type="project" value="UniProtKB-KW"/>
</dbReference>
<evidence type="ECO:0000256" key="1">
    <source>
        <dbReference type="ARBA" id="ARBA00022723"/>
    </source>
</evidence>
<dbReference type="GO" id="GO:0009245">
    <property type="term" value="P:lipid A biosynthetic process"/>
    <property type="evidence" value="ECO:0007669"/>
    <property type="project" value="TreeGrafter"/>
</dbReference>
<accession>A0A9W6R1V5</accession>
<dbReference type="GO" id="GO:0016020">
    <property type="term" value="C:membrane"/>
    <property type="evidence" value="ECO:0007669"/>
    <property type="project" value="GOC"/>
</dbReference>
<protein>
    <submittedName>
        <fullName evidence="5">Metallophosphatase</fullName>
    </submittedName>
</protein>
<dbReference type="SUPFAM" id="SSF56300">
    <property type="entry name" value="Metallo-dependent phosphatases"/>
    <property type="match status" value="1"/>
</dbReference>
<feature type="transmembrane region" description="Helical" evidence="3">
    <location>
        <begin position="36"/>
        <end position="58"/>
    </location>
</feature>
<feature type="transmembrane region" description="Helical" evidence="3">
    <location>
        <begin position="114"/>
        <end position="139"/>
    </location>
</feature>
<dbReference type="InterPro" id="IPR029052">
    <property type="entry name" value="Metallo-depent_PP-like"/>
</dbReference>
<comment type="caution">
    <text evidence="5">The sequence shown here is derived from an EMBL/GenBank/DDBJ whole genome shotgun (WGS) entry which is preliminary data.</text>
</comment>
<dbReference type="CDD" id="cd07385">
    <property type="entry name" value="MPP_YkuE_C"/>
    <property type="match status" value="1"/>
</dbReference>
<evidence type="ECO:0000313" key="6">
    <source>
        <dbReference type="Proteomes" id="UP001165136"/>
    </source>
</evidence>
<organism evidence="5 6">
    <name type="scientific">Amycolatopsis taiwanensis</name>
    <dbReference type="NCBI Taxonomy" id="342230"/>
    <lineage>
        <taxon>Bacteria</taxon>
        <taxon>Bacillati</taxon>
        <taxon>Actinomycetota</taxon>
        <taxon>Actinomycetes</taxon>
        <taxon>Pseudonocardiales</taxon>
        <taxon>Pseudonocardiaceae</taxon>
        <taxon>Amycolatopsis</taxon>
    </lineage>
</organism>
<feature type="transmembrane region" description="Helical" evidence="3">
    <location>
        <begin position="70"/>
        <end position="94"/>
    </location>
</feature>
<keyword evidence="3" id="KW-0812">Transmembrane</keyword>
<keyword evidence="3" id="KW-0472">Membrane</keyword>
<dbReference type="Proteomes" id="UP001165136">
    <property type="component" value="Unassembled WGS sequence"/>
</dbReference>
<dbReference type="Pfam" id="PF00149">
    <property type="entry name" value="Metallophos"/>
    <property type="match status" value="1"/>
</dbReference>
<feature type="transmembrane region" description="Helical" evidence="3">
    <location>
        <begin position="6"/>
        <end position="24"/>
    </location>
</feature>
<dbReference type="InterPro" id="IPR004843">
    <property type="entry name" value="Calcineurin-like_PHP"/>
</dbReference>
<evidence type="ECO:0000259" key="4">
    <source>
        <dbReference type="Pfam" id="PF00149"/>
    </source>
</evidence>
<evidence type="ECO:0000256" key="2">
    <source>
        <dbReference type="ARBA" id="ARBA00022801"/>
    </source>
</evidence>